<evidence type="ECO:0000313" key="11">
    <source>
        <dbReference type="Proteomes" id="UP000028045"/>
    </source>
</evidence>
<dbReference type="InterPro" id="IPR036691">
    <property type="entry name" value="Endo/exonu/phosph_ase_sf"/>
</dbReference>
<dbReference type="SUPFAM" id="SSF56219">
    <property type="entry name" value="DNase I-like"/>
    <property type="match status" value="1"/>
</dbReference>
<dbReference type="InterPro" id="IPR004808">
    <property type="entry name" value="AP_endonuc_1"/>
</dbReference>
<proteinExistence type="inferred from homology"/>
<evidence type="ECO:0000256" key="1">
    <source>
        <dbReference type="ARBA" id="ARBA00007092"/>
    </source>
</evidence>
<comment type="similarity">
    <text evidence="1">Belongs to the DNA repair enzymes AP/ExoA family.</text>
</comment>
<dbReference type="GO" id="GO:0008311">
    <property type="term" value="F:double-stranded DNA 3'-5' DNA exonuclease activity"/>
    <property type="evidence" value="ECO:0007669"/>
    <property type="project" value="TreeGrafter"/>
</dbReference>
<evidence type="ECO:0000313" key="10">
    <source>
        <dbReference type="EMBL" id="KEY72802.1"/>
    </source>
</evidence>
<evidence type="ECO:0000256" key="3">
    <source>
        <dbReference type="ARBA" id="ARBA00022801"/>
    </source>
</evidence>
<feature type="site" description="Transition state stabilizer" evidence="7">
    <location>
        <position position="266"/>
    </location>
</feature>
<keyword evidence="2 6" id="KW-0479">Metal-binding</keyword>
<feature type="region of interest" description="Disordered" evidence="8">
    <location>
        <begin position="18"/>
        <end position="47"/>
    </location>
</feature>
<dbReference type="GO" id="GO:0008081">
    <property type="term" value="F:phosphoric diester hydrolase activity"/>
    <property type="evidence" value="ECO:0007669"/>
    <property type="project" value="TreeGrafter"/>
</dbReference>
<dbReference type="Pfam" id="PF03372">
    <property type="entry name" value="Exo_endo_phos"/>
    <property type="match status" value="1"/>
</dbReference>
<feature type="active site" description="Proton acceptor" evidence="5">
    <location>
        <position position="369"/>
    </location>
</feature>
<dbReference type="Proteomes" id="UP000028045">
    <property type="component" value="Unassembled WGS sequence"/>
</dbReference>
<feature type="domain" description="Endonuclease/exonuclease/phosphatase" evidence="9">
    <location>
        <begin position="61"/>
        <end position="369"/>
    </location>
</feature>
<feature type="active site" evidence="5">
    <location>
        <position position="213"/>
    </location>
</feature>
<protein>
    <recommendedName>
        <fullName evidence="9">Endonuclease/exonuclease/phosphatase domain-containing protein</fullName>
    </recommendedName>
</protein>
<keyword evidence="3" id="KW-0378">Hydrolase</keyword>
<feature type="binding site" evidence="6">
    <location>
        <position position="63"/>
    </location>
    <ligand>
        <name>Mg(2+)</name>
        <dbReference type="ChEBI" id="CHEBI:18420"/>
        <label>1</label>
    </ligand>
</feature>
<evidence type="ECO:0000259" key="9">
    <source>
        <dbReference type="Pfam" id="PF03372"/>
    </source>
</evidence>
<feature type="active site" description="Proton donor/acceptor" evidence="5">
    <location>
        <position position="264"/>
    </location>
</feature>
<reference evidence="10 11" key="1">
    <citation type="journal article" date="2014" name="BMC Genomics">
        <title>Comparative genome sequencing reveals chemotype-specific gene clusters in the toxigenic black mold Stachybotrys.</title>
        <authorList>
            <person name="Semeiks J."/>
            <person name="Borek D."/>
            <person name="Otwinowski Z."/>
            <person name="Grishin N.V."/>
        </authorList>
    </citation>
    <scope>NUCLEOTIDE SEQUENCE [LARGE SCALE GENOMIC DNA]</scope>
    <source>
        <strain evidence="11">CBS 109288 / IBT 7711</strain>
    </source>
</reference>
<dbReference type="HOGENOM" id="CLU_060600_0_0_1"/>
<dbReference type="GO" id="GO:0005634">
    <property type="term" value="C:nucleus"/>
    <property type="evidence" value="ECO:0007669"/>
    <property type="project" value="TreeGrafter"/>
</dbReference>
<organism evidence="10 11">
    <name type="scientific">Stachybotrys chartarum (strain CBS 109288 / IBT 7711)</name>
    <name type="common">Toxic black mold</name>
    <name type="synonym">Stilbospora chartarum</name>
    <dbReference type="NCBI Taxonomy" id="1280523"/>
    <lineage>
        <taxon>Eukaryota</taxon>
        <taxon>Fungi</taxon>
        <taxon>Dikarya</taxon>
        <taxon>Ascomycota</taxon>
        <taxon>Pezizomycotina</taxon>
        <taxon>Sordariomycetes</taxon>
        <taxon>Hypocreomycetidae</taxon>
        <taxon>Hypocreales</taxon>
        <taxon>Stachybotryaceae</taxon>
        <taxon>Stachybotrys</taxon>
    </lineage>
</organism>
<dbReference type="GO" id="GO:0046872">
    <property type="term" value="F:metal ion binding"/>
    <property type="evidence" value="ECO:0007669"/>
    <property type="project" value="UniProtKB-KW"/>
</dbReference>
<dbReference type="EMBL" id="KL648012">
    <property type="protein sequence ID" value="KEY72802.1"/>
    <property type="molecule type" value="Genomic_DNA"/>
</dbReference>
<dbReference type="Gene3D" id="3.60.10.10">
    <property type="entry name" value="Endonuclease/exonuclease/phosphatase"/>
    <property type="match status" value="1"/>
</dbReference>
<keyword evidence="11" id="KW-1185">Reference proteome</keyword>
<dbReference type="PANTHER" id="PTHR22748:SF14">
    <property type="entry name" value="ENDONUCLEASE_EXONUCLEASE_PHOSPHATASE DOMAIN-CONTAINING PROTEIN"/>
    <property type="match status" value="1"/>
</dbReference>
<evidence type="ECO:0000256" key="6">
    <source>
        <dbReference type="PIRSR" id="PIRSR604808-2"/>
    </source>
</evidence>
<feature type="compositionally biased region" description="Polar residues" evidence="8">
    <location>
        <begin position="38"/>
        <end position="47"/>
    </location>
</feature>
<dbReference type="GO" id="GO:0003906">
    <property type="term" value="F:DNA-(apurinic or apyrimidinic site) endonuclease activity"/>
    <property type="evidence" value="ECO:0007669"/>
    <property type="project" value="TreeGrafter"/>
</dbReference>
<name>A0A084B5H3_STACB</name>
<evidence type="ECO:0000256" key="7">
    <source>
        <dbReference type="PIRSR" id="PIRSR604808-3"/>
    </source>
</evidence>
<feature type="site" description="Important for catalytic activity" evidence="7">
    <location>
        <position position="337"/>
    </location>
</feature>
<dbReference type="OrthoDB" id="498125at2759"/>
<dbReference type="InterPro" id="IPR005135">
    <property type="entry name" value="Endo/exonuclease/phosphatase"/>
</dbReference>
<dbReference type="PANTHER" id="PTHR22748">
    <property type="entry name" value="AP ENDONUCLEASE"/>
    <property type="match status" value="1"/>
</dbReference>
<feature type="binding site" evidence="6">
    <location>
        <position position="264"/>
    </location>
    <ligand>
        <name>Mg(2+)</name>
        <dbReference type="ChEBI" id="CHEBI:18420"/>
        <label>1</label>
    </ligand>
</feature>
<gene>
    <name evidence="10" type="ORF">S7711_10830</name>
</gene>
<evidence type="ECO:0000256" key="5">
    <source>
        <dbReference type="PIRSR" id="PIRSR604808-1"/>
    </source>
</evidence>
<dbReference type="AlphaFoldDB" id="A0A084B5H3"/>
<evidence type="ECO:0000256" key="2">
    <source>
        <dbReference type="ARBA" id="ARBA00022723"/>
    </source>
</evidence>
<evidence type="ECO:0000256" key="4">
    <source>
        <dbReference type="ARBA" id="ARBA00022842"/>
    </source>
</evidence>
<keyword evidence="6" id="KW-0464">Manganese</keyword>
<comment type="cofactor">
    <cofactor evidence="6">
        <name>Mg(2+)</name>
        <dbReference type="ChEBI" id="CHEBI:18420"/>
    </cofactor>
    <cofactor evidence="6">
        <name>Mn(2+)</name>
        <dbReference type="ChEBI" id="CHEBI:29035"/>
    </cofactor>
    <text evidence="6">Probably binds two magnesium or manganese ions per subunit.</text>
</comment>
<sequence length="383" mass="43294">MSLPRPFSCSKRLLSNARHMSRNISPPPLKRRRKQHSQDIAPTLTSRPITPLQDNQIRIFTWNINGIQPFLQRSIRSYFKSSKDSTSSATAIRTKAANLRQCLQRWGWPQVVCLQEIKIAPGDTKTQESVRAAVKALPDSLEPTYNAYFSLPRDKFNARGFGGQIYGVCMLVRSDQSLQRQQPSNAVAADWDLEGRVLVLRLNRPKLLIINIYAVNGTENPYKSPITGDVVGTRHTHKPAFHTRMRDMVATHEREGWKVVIAGDLNIARSPLDGFPGIRHGPAHLENRRDFEAKFMEPRSEGGLEMVDSFRHLHGEERKYTYRSPAVPWGASCDRVDLILLSSYVIQESGMLLEADILDEERERASSDHAPSYVTLDLGVDGN</sequence>
<keyword evidence="4 6" id="KW-0460">Magnesium</keyword>
<feature type="binding site" evidence="6">
    <location>
        <position position="116"/>
    </location>
    <ligand>
        <name>Mg(2+)</name>
        <dbReference type="ChEBI" id="CHEBI:18420"/>
        <label>1</label>
    </ligand>
</feature>
<feature type="binding site" evidence="6">
    <location>
        <position position="266"/>
    </location>
    <ligand>
        <name>Mg(2+)</name>
        <dbReference type="ChEBI" id="CHEBI:18420"/>
        <label>1</label>
    </ligand>
</feature>
<dbReference type="GO" id="GO:0006284">
    <property type="term" value="P:base-excision repair"/>
    <property type="evidence" value="ECO:0007669"/>
    <property type="project" value="TreeGrafter"/>
</dbReference>
<feature type="binding site" evidence="6">
    <location>
        <position position="368"/>
    </location>
    <ligand>
        <name>Mg(2+)</name>
        <dbReference type="ChEBI" id="CHEBI:18420"/>
        <label>1</label>
    </ligand>
</feature>
<accession>A0A084B5H3</accession>
<feature type="binding site" evidence="6">
    <location>
        <position position="369"/>
    </location>
    <ligand>
        <name>Mg(2+)</name>
        <dbReference type="ChEBI" id="CHEBI:18420"/>
        <label>1</label>
    </ligand>
</feature>
<feature type="site" description="Interaction with DNA substrate" evidence="7">
    <location>
        <position position="369"/>
    </location>
</feature>
<evidence type="ECO:0000256" key="8">
    <source>
        <dbReference type="SAM" id="MobiDB-lite"/>
    </source>
</evidence>
<dbReference type="PROSITE" id="PS51435">
    <property type="entry name" value="AP_NUCLEASE_F1_4"/>
    <property type="match status" value="1"/>
</dbReference>